<dbReference type="InterPro" id="IPR009068">
    <property type="entry name" value="uS15_NS1_RNA-bd_sf"/>
</dbReference>
<dbReference type="Pfam" id="PF00458">
    <property type="entry name" value="WHEP-TRS"/>
    <property type="match status" value="1"/>
</dbReference>
<feature type="compositionally biased region" description="Basic and acidic residues" evidence="6">
    <location>
        <begin position="125"/>
        <end position="135"/>
    </location>
</feature>
<feature type="domain" description="WHEP-TRS" evidence="7">
    <location>
        <begin position="74"/>
        <end position="130"/>
    </location>
</feature>
<keyword evidence="2" id="KW-0547">Nucleotide-binding</keyword>
<accession>B8BX27</accession>
<sequence>MSTLLLTFLRPGGRSAVNAFSLSRLSSSSACRVYARQSSVAVVSSMSATAYHVHHRHGSITTRLHSTTESTSDEITTIEAQITAKGNEIRTLKDDGISKEDLAPHVEELLALKAKLAEHTGGGATKEDKPNKKAETTPPKTKTPTKKDESE</sequence>
<dbReference type="GO" id="GO:0006418">
    <property type="term" value="P:tRNA aminoacylation for protein translation"/>
    <property type="evidence" value="ECO:0007669"/>
    <property type="project" value="InterPro"/>
</dbReference>
<dbReference type="GO" id="GO:0005524">
    <property type="term" value="F:ATP binding"/>
    <property type="evidence" value="ECO:0007669"/>
    <property type="project" value="UniProtKB-KW"/>
</dbReference>
<feature type="region of interest" description="Disordered" evidence="6">
    <location>
        <begin position="117"/>
        <end position="151"/>
    </location>
</feature>
<keyword evidence="3" id="KW-0067">ATP-binding</keyword>
<dbReference type="Gene3D" id="1.10.287.10">
    <property type="entry name" value="S15/NS1, RNA-binding"/>
    <property type="match status" value="1"/>
</dbReference>
<evidence type="ECO:0000256" key="3">
    <source>
        <dbReference type="ARBA" id="ARBA00022840"/>
    </source>
</evidence>
<dbReference type="KEGG" id="tps:THAPSDRAFT_3189"/>
<dbReference type="RefSeq" id="XP_002288697.1">
    <property type="nucleotide sequence ID" value="XM_002288661.1"/>
</dbReference>
<dbReference type="Proteomes" id="UP000001449">
    <property type="component" value="Chromosome 3"/>
</dbReference>
<evidence type="ECO:0000256" key="5">
    <source>
        <dbReference type="ARBA" id="ARBA00023146"/>
    </source>
</evidence>
<dbReference type="HOGENOM" id="CLU_1736313_0_0_1"/>
<keyword evidence="5" id="KW-0030">Aminoacyl-tRNA synthetase</keyword>
<dbReference type="GO" id="GO:0004812">
    <property type="term" value="F:aminoacyl-tRNA ligase activity"/>
    <property type="evidence" value="ECO:0007669"/>
    <property type="project" value="UniProtKB-KW"/>
</dbReference>
<proteinExistence type="predicted"/>
<organism evidence="8 9">
    <name type="scientific">Thalassiosira pseudonana</name>
    <name type="common">Marine diatom</name>
    <name type="synonym">Cyclotella nana</name>
    <dbReference type="NCBI Taxonomy" id="35128"/>
    <lineage>
        <taxon>Eukaryota</taxon>
        <taxon>Sar</taxon>
        <taxon>Stramenopiles</taxon>
        <taxon>Ochrophyta</taxon>
        <taxon>Bacillariophyta</taxon>
        <taxon>Coscinodiscophyceae</taxon>
        <taxon>Thalassiosirophycidae</taxon>
        <taxon>Thalassiosirales</taxon>
        <taxon>Thalassiosiraceae</taxon>
        <taxon>Thalassiosira</taxon>
    </lineage>
</organism>
<dbReference type="EMBL" id="CM000640">
    <property type="protein sequence ID" value="EED94133.1"/>
    <property type="molecule type" value="Genomic_DNA"/>
</dbReference>
<evidence type="ECO:0000256" key="1">
    <source>
        <dbReference type="ARBA" id="ARBA00022598"/>
    </source>
</evidence>
<keyword evidence="9" id="KW-1185">Reference proteome</keyword>
<reference evidence="8 9" key="1">
    <citation type="journal article" date="2004" name="Science">
        <title>The genome of the diatom Thalassiosira pseudonana: ecology, evolution, and metabolism.</title>
        <authorList>
            <person name="Armbrust E.V."/>
            <person name="Berges J.A."/>
            <person name="Bowler C."/>
            <person name="Green B.R."/>
            <person name="Martinez D."/>
            <person name="Putnam N.H."/>
            <person name="Zhou S."/>
            <person name="Allen A.E."/>
            <person name="Apt K.E."/>
            <person name="Bechner M."/>
            <person name="Brzezinski M.A."/>
            <person name="Chaal B.K."/>
            <person name="Chiovitti A."/>
            <person name="Davis A.K."/>
            <person name="Demarest M.S."/>
            <person name="Detter J.C."/>
            <person name="Glavina T."/>
            <person name="Goodstein D."/>
            <person name="Hadi M.Z."/>
            <person name="Hellsten U."/>
            <person name="Hildebrand M."/>
            <person name="Jenkins B.D."/>
            <person name="Jurka J."/>
            <person name="Kapitonov V.V."/>
            <person name="Kroger N."/>
            <person name="Lau W.W."/>
            <person name="Lane T.W."/>
            <person name="Larimer F.W."/>
            <person name="Lippmeier J.C."/>
            <person name="Lucas S."/>
            <person name="Medina M."/>
            <person name="Montsant A."/>
            <person name="Obornik M."/>
            <person name="Parker M.S."/>
            <person name="Palenik B."/>
            <person name="Pazour G.J."/>
            <person name="Richardson P.M."/>
            <person name="Rynearson T.A."/>
            <person name="Saito M.A."/>
            <person name="Schwartz D.C."/>
            <person name="Thamatrakoln K."/>
            <person name="Valentin K."/>
            <person name="Vardi A."/>
            <person name="Wilkerson F.P."/>
            <person name="Rokhsar D.S."/>
        </authorList>
    </citation>
    <scope>NUCLEOTIDE SEQUENCE [LARGE SCALE GENOMIC DNA]</scope>
    <source>
        <strain evidence="8 9">CCMP1335</strain>
    </source>
</reference>
<dbReference type="PROSITE" id="PS51185">
    <property type="entry name" value="WHEP_TRS_2"/>
    <property type="match status" value="1"/>
</dbReference>
<evidence type="ECO:0000256" key="4">
    <source>
        <dbReference type="ARBA" id="ARBA00022917"/>
    </source>
</evidence>
<name>B8BX27_THAPS</name>
<dbReference type="InterPro" id="IPR000738">
    <property type="entry name" value="WHEP-TRS_dom"/>
</dbReference>
<evidence type="ECO:0000313" key="8">
    <source>
        <dbReference type="EMBL" id="EED94133.1"/>
    </source>
</evidence>
<keyword evidence="4" id="KW-0648">Protein biosynthesis</keyword>
<evidence type="ECO:0000259" key="7">
    <source>
        <dbReference type="PROSITE" id="PS51185"/>
    </source>
</evidence>
<gene>
    <name evidence="8" type="ORF">THAPSDRAFT_3189</name>
</gene>
<dbReference type="AlphaFoldDB" id="B8BX27"/>
<reference evidence="8 9" key="2">
    <citation type="journal article" date="2008" name="Nature">
        <title>The Phaeodactylum genome reveals the evolutionary history of diatom genomes.</title>
        <authorList>
            <person name="Bowler C."/>
            <person name="Allen A.E."/>
            <person name="Badger J.H."/>
            <person name="Grimwood J."/>
            <person name="Jabbari K."/>
            <person name="Kuo A."/>
            <person name="Maheswari U."/>
            <person name="Martens C."/>
            <person name="Maumus F."/>
            <person name="Otillar R.P."/>
            <person name="Rayko E."/>
            <person name="Salamov A."/>
            <person name="Vandepoele K."/>
            <person name="Beszteri B."/>
            <person name="Gruber A."/>
            <person name="Heijde M."/>
            <person name="Katinka M."/>
            <person name="Mock T."/>
            <person name="Valentin K."/>
            <person name="Verret F."/>
            <person name="Berges J.A."/>
            <person name="Brownlee C."/>
            <person name="Cadoret J.P."/>
            <person name="Chiovitti A."/>
            <person name="Choi C.J."/>
            <person name="Coesel S."/>
            <person name="De Martino A."/>
            <person name="Detter J.C."/>
            <person name="Durkin C."/>
            <person name="Falciatore A."/>
            <person name="Fournet J."/>
            <person name="Haruta M."/>
            <person name="Huysman M.J."/>
            <person name="Jenkins B.D."/>
            <person name="Jiroutova K."/>
            <person name="Jorgensen R.E."/>
            <person name="Joubert Y."/>
            <person name="Kaplan A."/>
            <person name="Kroger N."/>
            <person name="Kroth P.G."/>
            <person name="La Roche J."/>
            <person name="Lindquist E."/>
            <person name="Lommer M."/>
            <person name="Martin-Jezequel V."/>
            <person name="Lopez P.J."/>
            <person name="Lucas S."/>
            <person name="Mangogna M."/>
            <person name="McGinnis K."/>
            <person name="Medlin L.K."/>
            <person name="Montsant A."/>
            <person name="Oudot-Le Secq M.P."/>
            <person name="Napoli C."/>
            <person name="Obornik M."/>
            <person name="Parker M.S."/>
            <person name="Petit J.L."/>
            <person name="Porcel B.M."/>
            <person name="Poulsen N."/>
            <person name="Robison M."/>
            <person name="Rychlewski L."/>
            <person name="Rynearson T.A."/>
            <person name="Schmutz J."/>
            <person name="Shapiro H."/>
            <person name="Siaut M."/>
            <person name="Stanley M."/>
            <person name="Sussman M.R."/>
            <person name="Taylor A.R."/>
            <person name="Vardi A."/>
            <person name="von Dassow P."/>
            <person name="Vyverman W."/>
            <person name="Willis A."/>
            <person name="Wyrwicz L.S."/>
            <person name="Rokhsar D.S."/>
            <person name="Weissenbach J."/>
            <person name="Armbrust E.V."/>
            <person name="Green B.R."/>
            <person name="Van de Peer Y."/>
            <person name="Grigoriev I.V."/>
        </authorList>
    </citation>
    <scope>NUCLEOTIDE SEQUENCE [LARGE SCALE GENOMIC DNA]</scope>
    <source>
        <strain evidence="8 9">CCMP1335</strain>
    </source>
</reference>
<dbReference type="SUPFAM" id="SSF47060">
    <property type="entry name" value="S15/NS1 RNA-binding domain"/>
    <property type="match status" value="1"/>
</dbReference>
<keyword evidence="1" id="KW-0436">Ligase</keyword>
<dbReference type="GeneID" id="7441748"/>
<evidence type="ECO:0000313" key="9">
    <source>
        <dbReference type="Proteomes" id="UP000001449"/>
    </source>
</evidence>
<evidence type="ECO:0000256" key="2">
    <source>
        <dbReference type="ARBA" id="ARBA00022741"/>
    </source>
</evidence>
<dbReference type="SMART" id="SM00991">
    <property type="entry name" value="WHEP-TRS"/>
    <property type="match status" value="1"/>
</dbReference>
<protein>
    <recommendedName>
        <fullName evidence="7">WHEP-TRS domain-containing protein</fullName>
    </recommendedName>
</protein>
<dbReference type="PaxDb" id="35128-Thaps3189"/>
<evidence type="ECO:0000256" key="6">
    <source>
        <dbReference type="SAM" id="MobiDB-lite"/>
    </source>
</evidence>
<dbReference type="InParanoid" id="B8BX27"/>
<feature type="non-terminal residue" evidence="8">
    <location>
        <position position="151"/>
    </location>
</feature>